<accession>A0A9E7KD24</accession>
<evidence type="ECO:0000256" key="2">
    <source>
        <dbReference type="SAM" id="MobiDB-lite"/>
    </source>
</evidence>
<sequence length="141" mass="15734">MDLPLLVNFRKRHGFHMTQHPPSYPGKAVREPSRWQGRGRGSASIGRDNGGSGSSGTSRVARKGHFAVYTREGRRFVVPIAYLKSNIFQELLRMSEEFGVPVGDRPITLPCDAAFMEHVVASLRDARWKKPCAAPFLLTRA</sequence>
<dbReference type="EMBL" id="CP097508">
    <property type="protein sequence ID" value="URE12981.1"/>
    <property type="molecule type" value="Genomic_DNA"/>
</dbReference>
<feature type="region of interest" description="Disordered" evidence="2">
    <location>
        <begin position="16"/>
        <end position="59"/>
    </location>
</feature>
<dbReference type="InterPro" id="IPR003676">
    <property type="entry name" value="SAUR_fam"/>
</dbReference>
<evidence type="ECO:0000313" key="3">
    <source>
        <dbReference type="EMBL" id="URE12981.1"/>
    </source>
</evidence>
<evidence type="ECO:0000313" key="4">
    <source>
        <dbReference type="Proteomes" id="UP001055439"/>
    </source>
</evidence>
<gene>
    <name evidence="3" type="ORF">MUK42_07148</name>
</gene>
<dbReference type="OrthoDB" id="1936278at2759"/>
<dbReference type="PANTHER" id="PTHR31175">
    <property type="entry name" value="AUXIN-RESPONSIVE FAMILY PROTEIN"/>
    <property type="match status" value="1"/>
</dbReference>
<name>A0A9E7KD24_9LILI</name>
<proteinExistence type="inferred from homology"/>
<evidence type="ECO:0000256" key="1">
    <source>
        <dbReference type="ARBA" id="ARBA00006974"/>
    </source>
</evidence>
<reference evidence="3" key="1">
    <citation type="submission" date="2022-05" db="EMBL/GenBank/DDBJ databases">
        <title>The Musa troglodytarum L. genome provides insights into the mechanism of non-climacteric behaviour and enrichment of carotenoids.</title>
        <authorList>
            <person name="Wang J."/>
        </authorList>
    </citation>
    <scope>NUCLEOTIDE SEQUENCE</scope>
    <source>
        <tissue evidence="3">Leaf</tissue>
    </source>
</reference>
<dbReference type="PANTHER" id="PTHR31175:SF50">
    <property type="entry name" value="AUXIN-RESPONSIVE PROTEIN FAMILY, PUTATIVE-RELATED"/>
    <property type="match status" value="1"/>
</dbReference>
<dbReference type="AlphaFoldDB" id="A0A9E7KD24"/>
<keyword evidence="4" id="KW-1185">Reference proteome</keyword>
<comment type="similarity">
    <text evidence="1">Belongs to the ARG7 family.</text>
</comment>
<dbReference type="GO" id="GO:0009733">
    <property type="term" value="P:response to auxin"/>
    <property type="evidence" value="ECO:0007669"/>
    <property type="project" value="InterPro"/>
</dbReference>
<dbReference type="Proteomes" id="UP001055439">
    <property type="component" value="Chromosome 6"/>
</dbReference>
<protein>
    <submittedName>
        <fullName evidence="3">Auxin responsive protein</fullName>
    </submittedName>
</protein>
<dbReference type="Pfam" id="PF02519">
    <property type="entry name" value="Auxin_inducible"/>
    <property type="match status" value="1"/>
</dbReference>
<organism evidence="3 4">
    <name type="scientific">Musa troglodytarum</name>
    <name type="common">fe'i banana</name>
    <dbReference type="NCBI Taxonomy" id="320322"/>
    <lineage>
        <taxon>Eukaryota</taxon>
        <taxon>Viridiplantae</taxon>
        <taxon>Streptophyta</taxon>
        <taxon>Embryophyta</taxon>
        <taxon>Tracheophyta</taxon>
        <taxon>Spermatophyta</taxon>
        <taxon>Magnoliopsida</taxon>
        <taxon>Liliopsida</taxon>
        <taxon>Zingiberales</taxon>
        <taxon>Musaceae</taxon>
        <taxon>Musa</taxon>
    </lineage>
</organism>